<protein>
    <submittedName>
        <fullName evidence="9">TrkH family potassium uptake protein</fullName>
    </submittedName>
</protein>
<feature type="transmembrane region" description="Helical" evidence="8">
    <location>
        <begin position="20"/>
        <end position="37"/>
    </location>
</feature>
<evidence type="ECO:0000256" key="8">
    <source>
        <dbReference type="SAM" id="Phobius"/>
    </source>
</evidence>
<accession>A0ABP9DEG9</accession>
<name>A0ABP9DEG9_9BACT</name>
<feature type="transmembrane region" description="Helical" evidence="8">
    <location>
        <begin position="576"/>
        <end position="596"/>
    </location>
</feature>
<sequence length="615" mass="68269">MRGQLNKTIYGWNQHLYPVLYFISWLMVGAGIASLVYRYGFYLSEEEIRGVERNVDGIFAIFTTIYTLRVVTSLHWKAYLRSTWLEGLVNSIVLFHGVARYVGGVNILRYLQESSAMTDLAYQHYISVYLLIFILIEVAKGSTLIARLDIKPATTFIFSFVVLILLGTFLLMLPTATITQHSMPLLDALFTAVSASCVTGLAVVDTGQFFTFKGQLVILFLAQVGGIGIVSFATFFATFLSKGVNLKHQSIIQDFLSSEDLSSATSLLRRVIFLTLLIEFIGGVAIFLSWSEELQFNSLSDKIFYSVFHSISAFCNAGFSLFSDSLNTYMYSDETTAFIQEGMLIDIRRMYGFHLVIAVLIIFGSMGFTTIEDVLSPSRLKLRLKQPWKGWKIGTRMTIVSTVLLLILGTIAVMLLEIEQLRQDKSITEALITAFFQSVTTRTAGFNTMDFGSMKQSTIIVMMFLMFIGAAPGSTGGGIKCTTFYVLVLSAIGDIRGQKNIVINRRTISPMVVRKAYSLLVFSMTYNVMAIFLLTITEEGNANIGILELAFEQISAFGTAGISMGITGDLSSWGKVIIILSMYIGRVGTLTLALALSSRVYTNSFQYPEEHVMVG</sequence>
<comment type="caution">
    <text evidence="9">The sequence shown here is derived from an EMBL/GenBank/DDBJ whole genome shotgun (WGS) entry which is preliminary data.</text>
</comment>
<dbReference type="EMBL" id="BAABJX010000033">
    <property type="protein sequence ID" value="GAA4836924.1"/>
    <property type="molecule type" value="Genomic_DNA"/>
</dbReference>
<feature type="transmembrane region" description="Helical" evidence="8">
    <location>
        <begin position="303"/>
        <end position="322"/>
    </location>
</feature>
<dbReference type="PANTHER" id="PTHR32024:SF1">
    <property type="entry name" value="KTR SYSTEM POTASSIUM UPTAKE PROTEIN B"/>
    <property type="match status" value="1"/>
</dbReference>
<evidence type="ECO:0000256" key="3">
    <source>
        <dbReference type="ARBA" id="ARBA00022475"/>
    </source>
</evidence>
<evidence type="ECO:0000256" key="6">
    <source>
        <dbReference type="ARBA" id="ARBA00023065"/>
    </source>
</evidence>
<feature type="transmembrane region" description="Helical" evidence="8">
    <location>
        <begin position="58"/>
        <end position="76"/>
    </location>
</feature>
<keyword evidence="2" id="KW-0813">Transport</keyword>
<reference evidence="10" key="1">
    <citation type="journal article" date="2019" name="Int. J. Syst. Evol. Microbiol.">
        <title>The Global Catalogue of Microorganisms (GCM) 10K type strain sequencing project: providing services to taxonomists for standard genome sequencing and annotation.</title>
        <authorList>
            <consortium name="The Broad Institute Genomics Platform"/>
            <consortium name="The Broad Institute Genome Sequencing Center for Infectious Disease"/>
            <person name="Wu L."/>
            <person name="Ma J."/>
        </authorList>
    </citation>
    <scope>NUCLEOTIDE SEQUENCE [LARGE SCALE GENOMIC DNA]</scope>
    <source>
        <strain evidence="10">JCM 18326</strain>
    </source>
</reference>
<keyword evidence="7 8" id="KW-0472">Membrane</keyword>
<keyword evidence="10" id="KW-1185">Reference proteome</keyword>
<feature type="transmembrane region" description="Helical" evidence="8">
    <location>
        <begin position="271"/>
        <end position="291"/>
    </location>
</feature>
<evidence type="ECO:0000256" key="1">
    <source>
        <dbReference type="ARBA" id="ARBA00004651"/>
    </source>
</evidence>
<dbReference type="PANTHER" id="PTHR32024">
    <property type="entry name" value="TRK SYSTEM POTASSIUM UPTAKE PROTEIN TRKG-RELATED"/>
    <property type="match status" value="1"/>
</dbReference>
<evidence type="ECO:0000256" key="5">
    <source>
        <dbReference type="ARBA" id="ARBA00022989"/>
    </source>
</evidence>
<dbReference type="RefSeq" id="WP_345371864.1">
    <property type="nucleotide sequence ID" value="NZ_BAABJX010000033.1"/>
</dbReference>
<feature type="transmembrane region" description="Helical" evidence="8">
    <location>
        <begin position="351"/>
        <end position="371"/>
    </location>
</feature>
<evidence type="ECO:0000256" key="4">
    <source>
        <dbReference type="ARBA" id="ARBA00022692"/>
    </source>
</evidence>
<feature type="transmembrane region" description="Helical" evidence="8">
    <location>
        <begin position="516"/>
        <end position="536"/>
    </location>
</feature>
<feature type="transmembrane region" description="Helical" evidence="8">
    <location>
        <begin position="452"/>
        <end position="471"/>
    </location>
</feature>
<keyword evidence="3" id="KW-1003">Cell membrane</keyword>
<evidence type="ECO:0000256" key="7">
    <source>
        <dbReference type="ARBA" id="ARBA00023136"/>
    </source>
</evidence>
<gene>
    <name evidence="9" type="ORF">GCM10023331_22680</name>
</gene>
<keyword evidence="4 8" id="KW-0812">Transmembrane</keyword>
<feature type="transmembrane region" description="Helical" evidence="8">
    <location>
        <begin position="391"/>
        <end position="416"/>
    </location>
</feature>
<proteinExistence type="predicted"/>
<feature type="transmembrane region" description="Helical" evidence="8">
    <location>
        <begin position="216"/>
        <end position="240"/>
    </location>
</feature>
<feature type="transmembrane region" description="Helical" evidence="8">
    <location>
        <begin position="88"/>
        <end position="108"/>
    </location>
</feature>
<feature type="transmembrane region" description="Helical" evidence="8">
    <location>
        <begin position="185"/>
        <end position="204"/>
    </location>
</feature>
<evidence type="ECO:0000313" key="10">
    <source>
        <dbReference type="Proteomes" id="UP001500298"/>
    </source>
</evidence>
<feature type="transmembrane region" description="Helical" evidence="8">
    <location>
        <begin position="156"/>
        <end position="173"/>
    </location>
</feature>
<comment type="subcellular location">
    <subcellularLocation>
        <location evidence="1">Cell membrane</location>
        <topology evidence="1">Multi-pass membrane protein</topology>
    </subcellularLocation>
</comment>
<organism evidence="9 10">
    <name type="scientific">Algivirga pacifica</name>
    <dbReference type="NCBI Taxonomy" id="1162670"/>
    <lineage>
        <taxon>Bacteria</taxon>
        <taxon>Pseudomonadati</taxon>
        <taxon>Bacteroidota</taxon>
        <taxon>Cytophagia</taxon>
        <taxon>Cytophagales</taxon>
        <taxon>Flammeovirgaceae</taxon>
        <taxon>Algivirga</taxon>
    </lineage>
</organism>
<keyword evidence="6" id="KW-0406">Ion transport</keyword>
<evidence type="ECO:0000313" key="9">
    <source>
        <dbReference type="EMBL" id="GAA4836924.1"/>
    </source>
</evidence>
<dbReference type="Pfam" id="PF02386">
    <property type="entry name" value="TrkH"/>
    <property type="match status" value="1"/>
</dbReference>
<dbReference type="InterPro" id="IPR003445">
    <property type="entry name" value="Cat_transpt"/>
</dbReference>
<keyword evidence="5 8" id="KW-1133">Transmembrane helix</keyword>
<dbReference type="Proteomes" id="UP001500298">
    <property type="component" value="Unassembled WGS sequence"/>
</dbReference>
<feature type="transmembrane region" description="Helical" evidence="8">
    <location>
        <begin position="120"/>
        <end position="136"/>
    </location>
</feature>
<evidence type="ECO:0000256" key="2">
    <source>
        <dbReference type="ARBA" id="ARBA00022448"/>
    </source>
</evidence>